<dbReference type="PANTHER" id="PTHR33393">
    <property type="entry name" value="POLYGLUTAMINE SYNTHESIS ACCESSORY PROTEIN RV0574C-RELATED"/>
    <property type="match status" value="1"/>
</dbReference>
<dbReference type="PANTHER" id="PTHR33393:SF13">
    <property type="entry name" value="PGA BIOSYNTHESIS PROTEIN CAPA"/>
    <property type="match status" value="1"/>
</dbReference>
<comment type="similarity">
    <text evidence="1">Belongs to the CapA family.</text>
</comment>
<dbReference type="InterPro" id="IPR052169">
    <property type="entry name" value="CW_Biosynth-Accessory"/>
</dbReference>
<feature type="chain" id="PRO_5020231178" evidence="2">
    <location>
        <begin position="23"/>
        <end position="329"/>
    </location>
</feature>
<evidence type="ECO:0000256" key="2">
    <source>
        <dbReference type="SAM" id="SignalP"/>
    </source>
</evidence>
<dbReference type="Pfam" id="PF09587">
    <property type="entry name" value="PGA_cap"/>
    <property type="match status" value="1"/>
</dbReference>
<name>A0A4V3AV88_9BURK</name>
<feature type="domain" description="Capsule synthesis protein CapA" evidence="3">
    <location>
        <begin position="28"/>
        <end position="264"/>
    </location>
</feature>
<keyword evidence="2" id="KW-0732">Signal</keyword>
<protein>
    <submittedName>
        <fullName evidence="4">CapA family protein</fullName>
    </submittedName>
</protein>
<sequence length="329" mass="35706">MKTILSTALFCATCIAPLAVYAQTSSVSLVFAGDIVLDGGPGKVVEKGHDPFAAFASVFSSADIRVGNLECVVATKGVAEEKNFNFRANPRTLPILKKHFDAVSIANNHSGDFGRPAFEEMLGLLDQSGIKKFGGGHNLTEAHTPVLIERKGIKIALLGYNEFMPRSFEADEHGAGTAWSEDEQVVADIKKAREFYHADLVIPVMHWGWENEPHSSARQRQLARLMIDAGADLIIGGHPHVTEEVEYYQGKLIVYSVGNFMIDALDNDAQTVGWVMKFNLEKTGLQSWNTTIAHINPQGIPTPGWNESSPCGGIDAASLGQCVNTKPTK</sequence>
<dbReference type="EMBL" id="SMYL01000001">
    <property type="protein sequence ID" value="TDK68726.1"/>
    <property type="molecule type" value="Genomic_DNA"/>
</dbReference>
<comment type="caution">
    <text evidence="4">The sequence shown here is derived from an EMBL/GenBank/DDBJ whole genome shotgun (WGS) entry which is preliminary data.</text>
</comment>
<organism evidence="4 5">
    <name type="scientific">Sapientia aquatica</name>
    <dbReference type="NCBI Taxonomy" id="1549640"/>
    <lineage>
        <taxon>Bacteria</taxon>
        <taxon>Pseudomonadati</taxon>
        <taxon>Pseudomonadota</taxon>
        <taxon>Betaproteobacteria</taxon>
        <taxon>Burkholderiales</taxon>
        <taxon>Oxalobacteraceae</taxon>
        <taxon>Sapientia</taxon>
    </lineage>
</organism>
<dbReference type="Proteomes" id="UP000294829">
    <property type="component" value="Unassembled WGS sequence"/>
</dbReference>
<dbReference type="OrthoDB" id="5405713at2"/>
<evidence type="ECO:0000259" key="3">
    <source>
        <dbReference type="SMART" id="SM00854"/>
    </source>
</evidence>
<dbReference type="RefSeq" id="WP_133325649.1">
    <property type="nucleotide sequence ID" value="NZ_SMYL01000001.1"/>
</dbReference>
<dbReference type="SUPFAM" id="SSF56300">
    <property type="entry name" value="Metallo-dependent phosphatases"/>
    <property type="match status" value="1"/>
</dbReference>
<accession>A0A4V3AV88</accession>
<dbReference type="InterPro" id="IPR029052">
    <property type="entry name" value="Metallo-depent_PP-like"/>
</dbReference>
<evidence type="ECO:0000313" key="4">
    <source>
        <dbReference type="EMBL" id="TDK68726.1"/>
    </source>
</evidence>
<keyword evidence="5" id="KW-1185">Reference proteome</keyword>
<feature type="signal peptide" evidence="2">
    <location>
        <begin position="1"/>
        <end position="22"/>
    </location>
</feature>
<proteinExistence type="inferred from homology"/>
<reference evidence="4 5" key="1">
    <citation type="submission" date="2019-03" db="EMBL/GenBank/DDBJ databases">
        <title>Sapientia aquatica gen. nov., sp. nov., isolated from a crater lake.</title>
        <authorList>
            <person name="Felfoldi T."/>
            <person name="Szabo A."/>
            <person name="Toth E."/>
            <person name="Schumann P."/>
            <person name="Keki Z."/>
            <person name="Marialigeti K."/>
            <person name="Mathe I."/>
        </authorList>
    </citation>
    <scope>NUCLEOTIDE SEQUENCE [LARGE SCALE GENOMIC DNA]</scope>
    <source>
        <strain evidence="4 5">SA-152</strain>
    </source>
</reference>
<dbReference type="CDD" id="cd07381">
    <property type="entry name" value="MPP_CapA"/>
    <property type="match status" value="1"/>
</dbReference>
<dbReference type="AlphaFoldDB" id="A0A4V3AV88"/>
<dbReference type="InterPro" id="IPR019079">
    <property type="entry name" value="Capsule_synth_CapA"/>
</dbReference>
<evidence type="ECO:0000313" key="5">
    <source>
        <dbReference type="Proteomes" id="UP000294829"/>
    </source>
</evidence>
<dbReference type="SMART" id="SM00854">
    <property type="entry name" value="PGA_cap"/>
    <property type="match status" value="1"/>
</dbReference>
<dbReference type="Gene3D" id="3.60.21.10">
    <property type="match status" value="1"/>
</dbReference>
<evidence type="ECO:0000256" key="1">
    <source>
        <dbReference type="ARBA" id="ARBA00005662"/>
    </source>
</evidence>
<gene>
    <name evidence="4" type="ORF">E2I14_04120</name>
</gene>